<feature type="region of interest" description="Disordered" evidence="1">
    <location>
        <begin position="253"/>
        <end position="316"/>
    </location>
</feature>
<evidence type="ECO:0000313" key="2">
    <source>
        <dbReference type="Proteomes" id="UP000000715"/>
    </source>
</evidence>
<feature type="compositionally biased region" description="Low complexity" evidence="1">
    <location>
        <begin position="115"/>
        <end position="124"/>
    </location>
</feature>
<feature type="compositionally biased region" description="Pro residues" evidence="1">
    <location>
        <begin position="104"/>
        <end position="114"/>
    </location>
</feature>
<feature type="region of interest" description="Disordered" evidence="1">
    <location>
        <begin position="33"/>
        <end position="154"/>
    </location>
</feature>
<proteinExistence type="predicted"/>
<reference evidence="3 4" key="1">
    <citation type="submission" date="2025-04" db="UniProtKB">
        <authorList>
            <consortium name="RefSeq"/>
        </authorList>
    </citation>
    <scope>IDENTIFICATION</scope>
    <source>
        <tissue evidence="3 4">Brain</tissue>
    </source>
</reference>
<dbReference type="AlphaFoldDB" id="A0A8U0V343"/>
<dbReference type="Proteomes" id="UP000000715">
    <property type="component" value="Unplaced"/>
</dbReference>
<dbReference type="RefSeq" id="XP_044938269.1">
    <property type="nucleotide sequence ID" value="XM_045082334.1"/>
</dbReference>
<dbReference type="OrthoDB" id="10577802at2759"/>
<name>A0A8U0V343_MUSPF</name>
<dbReference type="GeneID" id="101680262"/>
<dbReference type="RefSeq" id="XP_044938271.1">
    <property type="nucleotide sequence ID" value="XM_045082336.1"/>
</dbReference>
<organism evidence="2 3">
    <name type="scientific">Mustela putorius furo</name>
    <name type="common">European domestic ferret</name>
    <name type="synonym">Mustela furo</name>
    <dbReference type="NCBI Taxonomy" id="9669"/>
    <lineage>
        <taxon>Eukaryota</taxon>
        <taxon>Metazoa</taxon>
        <taxon>Chordata</taxon>
        <taxon>Craniata</taxon>
        <taxon>Vertebrata</taxon>
        <taxon>Euteleostomi</taxon>
        <taxon>Mammalia</taxon>
        <taxon>Eutheria</taxon>
        <taxon>Laurasiatheria</taxon>
        <taxon>Carnivora</taxon>
        <taxon>Caniformia</taxon>
        <taxon>Musteloidea</taxon>
        <taxon>Mustelidae</taxon>
        <taxon>Mustelinae</taxon>
        <taxon>Mustela</taxon>
    </lineage>
</organism>
<protein>
    <submittedName>
        <fullName evidence="3 4">Translation initiation factor IF-2-like</fullName>
    </submittedName>
</protein>
<gene>
    <name evidence="3 4 5" type="primary">LOC101680262</name>
</gene>
<dbReference type="RefSeq" id="XP_044938270.1">
    <property type="nucleotide sequence ID" value="XM_045082335.1"/>
</dbReference>
<evidence type="ECO:0000256" key="1">
    <source>
        <dbReference type="SAM" id="MobiDB-lite"/>
    </source>
</evidence>
<evidence type="ECO:0000313" key="3">
    <source>
        <dbReference type="RefSeq" id="XP_044938269.1"/>
    </source>
</evidence>
<keyword evidence="2" id="KW-1185">Reference proteome</keyword>
<sequence>MPARQREAVFCTPGRRGLRDGECHVWARGLRGAVPRVDKYRGGGLQPPEPQGREGPAEGVCQPSPAEEAGKARQNTPFPARPGALRWANAARGHPRPRTGVPSGPAPRRPPPTRGSPRPGRACPAAPPARRPARRRPHAGPRRAGRGGLGRTDTAEGPAYLGGCWWLGSFPGGRGASGRGRGVQAQREKGGGGRPRPRQVAGWRKRCRRTGGSSGGSSDCSCGSLRIFLGQVQDGGAPCTGFPVTLAMGRTTKEARGEENARAAGGARKRVAGPRPTSHAPSSALPSGLVAPPPRPAPLAVAPVGAEESASAQAPSRARRRGKLLRRFAWSLLKYDWVSKGWGCCFVDFLLFLMPANTAYWTLVLHWPQC</sequence>
<feature type="compositionally biased region" description="Low complexity" evidence="1">
    <location>
        <begin position="298"/>
        <end position="316"/>
    </location>
</feature>
<evidence type="ECO:0000313" key="4">
    <source>
        <dbReference type="RefSeq" id="XP_044938270.1"/>
    </source>
</evidence>
<feature type="compositionally biased region" description="Basic residues" evidence="1">
    <location>
        <begin position="131"/>
        <end position="145"/>
    </location>
</feature>
<evidence type="ECO:0000313" key="5">
    <source>
        <dbReference type="RefSeq" id="XP_044938271.1"/>
    </source>
</evidence>
<feature type="region of interest" description="Disordered" evidence="1">
    <location>
        <begin position="174"/>
        <end position="215"/>
    </location>
</feature>
<accession>A0A8U0V343</accession>